<feature type="domain" description="Fimbrial-type adhesion" evidence="2">
    <location>
        <begin position="40"/>
        <end position="192"/>
    </location>
</feature>
<evidence type="ECO:0000313" key="3">
    <source>
        <dbReference type="EMBL" id="MBT0728011.1"/>
    </source>
</evidence>
<feature type="chain" id="PRO_5046503861" evidence="1">
    <location>
        <begin position="26"/>
        <end position="192"/>
    </location>
</feature>
<dbReference type="SUPFAM" id="SSF49401">
    <property type="entry name" value="Bacterial adhesins"/>
    <property type="match status" value="1"/>
</dbReference>
<dbReference type="EMBL" id="JABBFO010000011">
    <property type="protein sequence ID" value="MBT0728011.1"/>
    <property type="molecule type" value="Genomic_DNA"/>
</dbReference>
<keyword evidence="4" id="KW-1185">Reference proteome</keyword>
<gene>
    <name evidence="3" type="ORF">HGT73_11610</name>
</gene>
<protein>
    <submittedName>
        <fullName evidence="3">Type 1 fimbrial protein</fullName>
    </submittedName>
</protein>
<dbReference type="Pfam" id="PF00419">
    <property type="entry name" value="Fimbrial"/>
    <property type="match status" value="1"/>
</dbReference>
<comment type="caution">
    <text evidence="3">The sequence shown here is derived from an EMBL/GenBank/DDBJ whole genome shotgun (WGS) entry which is preliminary data.</text>
</comment>
<feature type="signal peptide" evidence="1">
    <location>
        <begin position="1"/>
        <end position="25"/>
    </location>
</feature>
<accession>A0ABS5T6M5</accession>
<evidence type="ECO:0000259" key="2">
    <source>
        <dbReference type="Pfam" id="PF00419"/>
    </source>
</evidence>
<dbReference type="Proteomes" id="UP000786875">
    <property type="component" value="Unassembled WGS sequence"/>
</dbReference>
<dbReference type="Gene3D" id="2.60.40.1090">
    <property type="entry name" value="Fimbrial-type adhesion domain"/>
    <property type="match status" value="1"/>
</dbReference>
<sequence length="192" mass="21291">MKGFNKLAISYLLLVSVMSLPSTYAATKKCQGDCHIDVLFKGEYLAQTCRLSINQATSRETIALPVVSLSEFSIWNNELGETPFTLQLTGCPDKQTVLVALQAENGLYNSVSRNFKNTPGAGMSERIELRIRKENGEQLKVNQPDSGQLYKYASGANVESHQFTASYYDSMGYFKPTPGKLLVRGIVTINYQ</sequence>
<dbReference type="PANTHER" id="PTHR33420:SF10">
    <property type="entry name" value="FIMBRIAE MAJOR SUBUNIT"/>
    <property type="match status" value="1"/>
</dbReference>
<proteinExistence type="predicted"/>
<keyword evidence="1" id="KW-0732">Signal</keyword>
<organism evidence="3 4">
    <name type="scientific">Rosenbergiella australiborealis</name>
    <dbReference type="NCBI Taxonomy" id="1544696"/>
    <lineage>
        <taxon>Bacteria</taxon>
        <taxon>Pseudomonadati</taxon>
        <taxon>Pseudomonadota</taxon>
        <taxon>Gammaproteobacteria</taxon>
        <taxon>Enterobacterales</taxon>
        <taxon>Erwiniaceae</taxon>
        <taxon>Rosenbergiella</taxon>
    </lineage>
</organism>
<dbReference type="InterPro" id="IPR000259">
    <property type="entry name" value="Adhesion_dom_fimbrial"/>
</dbReference>
<name>A0ABS5T6M5_9GAMM</name>
<evidence type="ECO:0000256" key="1">
    <source>
        <dbReference type="SAM" id="SignalP"/>
    </source>
</evidence>
<evidence type="ECO:0000313" key="4">
    <source>
        <dbReference type="Proteomes" id="UP000786875"/>
    </source>
</evidence>
<dbReference type="PANTHER" id="PTHR33420">
    <property type="entry name" value="FIMBRIAL SUBUNIT ELFA-RELATED"/>
    <property type="match status" value="1"/>
</dbReference>
<dbReference type="RefSeq" id="WP_214215196.1">
    <property type="nucleotide sequence ID" value="NZ_JABBFO010000011.1"/>
</dbReference>
<dbReference type="InterPro" id="IPR036937">
    <property type="entry name" value="Adhesion_dom_fimbrial_sf"/>
</dbReference>
<dbReference type="InterPro" id="IPR050263">
    <property type="entry name" value="Bact_Fimbrial_Adh_Pro"/>
</dbReference>
<reference evidence="3 4" key="1">
    <citation type="submission" date="2020-04" db="EMBL/GenBank/DDBJ databases">
        <title>Genome sequencing of Rosenbergiella species.</title>
        <authorList>
            <person name="Alvarez-Perez S."/>
            <person name="Lievens B."/>
        </authorList>
    </citation>
    <scope>NUCLEOTIDE SEQUENCE [LARGE SCALE GENOMIC DNA]</scope>
    <source>
        <strain evidence="3 4">CdVSA20.1</strain>
    </source>
</reference>
<dbReference type="InterPro" id="IPR008966">
    <property type="entry name" value="Adhesion_dom_sf"/>
</dbReference>